<name>A0AAU6W0Y4_9CAUD</name>
<gene>
    <name evidence="1" type="ORF">Nican01_00098</name>
</gene>
<protein>
    <submittedName>
        <fullName evidence="1">Uncharacterized protein</fullName>
    </submittedName>
</protein>
<proteinExistence type="predicted"/>
<reference evidence="1" key="1">
    <citation type="journal article" date="2024" name="J. Gen. Virol.">
        <title>Novel phages of Pseudomonas syringae unveil numerous potential auxiliary metabolic genes.</title>
        <authorList>
            <person name="Feltin C."/>
            <person name="Garneau J.R."/>
            <person name="Morris C.E."/>
            <person name="Berard A."/>
            <person name="Torres-Barcelo C."/>
        </authorList>
    </citation>
    <scope>NUCLEOTIDE SEQUENCE</scope>
</reference>
<dbReference type="EMBL" id="PP179318">
    <property type="protein sequence ID" value="XAI70111.1"/>
    <property type="molecule type" value="Genomic_DNA"/>
</dbReference>
<accession>A0AAU6W0Y4</accession>
<evidence type="ECO:0000313" key="1">
    <source>
        <dbReference type="EMBL" id="XAI70111.1"/>
    </source>
</evidence>
<sequence length="223" mass="24867">MKIIGTAKGKAPKAWCLMKDTVTGHYYVGWDGHWPINGGHEAVNKAAQEARDTLGDEPDLGADVAWPGFHATHRPSHMAPLTQEQLDQYAEYEASQKRKYAHNQWVKQKTLSQVEGLDHTPVFESGLRFVGYTRGRSSVTMQFEADNGQIIEFGPSGIDGLIKGIIDGRCPNVELDGTYLSEGDWNRDEQVYENQEQVPRGKGILARFKFVKKGANTYAELEG</sequence>
<organism evidence="1">
    <name type="scientific">Pseudomonas phage Nican01</name>
    <dbReference type="NCBI Taxonomy" id="3138540"/>
    <lineage>
        <taxon>Viruses</taxon>
        <taxon>Duplodnaviria</taxon>
        <taxon>Heunggongvirae</taxon>
        <taxon>Uroviricota</taxon>
        <taxon>Caudoviricetes</taxon>
        <taxon>Nickievirus</taxon>
    </lineage>
</organism>